<reference evidence="1" key="1">
    <citation type="submission" date="2021-01" db="EMBL/GenBank/DDBJ databases">
        <authorList>
            <consortium name="Genoscope - CEA"/>
            <person name="William W."/>
        </authorList>
    </citation>
    <scope>NUCLEOTIDE SEQUENCE</scope>
</reference>
<dbReference type="EMBL" id="CAJJDN010000048">
    <property type="protein sequence ID" value="CAD8085289.1"/>
    <property type="molecule type" value="Genomic_DNA"/>
</dbReference>
<protein>
    <submittedName>
        <fullName evidence="1">Uncharacterized protein</fullName>
    </submittedName>
</protein>
<organism evidence="1 2">
    <name type="scientific">Paramecium sonneborni</name>
    <dbReference type="NCBI Taxonomy" id="65129"/>
    <lineage>
        <taxon>Eukaryota</taxon>
        <taxon>Sar</taxon>
        <taxon>Alveolata</taxon>
        <taxon>Ciliophora</taxon>
        <taxon>Intramacronucleata</taxon>
        <taxon>Oligohymenophorea</taxon>
        <taxon>Peniculida</taxon>
        <taxon>Parameciidae</taxon>
        <taxon>Paramecium</taxon>
    </lineage>
</organism>
<evidence type="ECO:0000313" key="2">
    <source>
        <dbReference type="Proteomes" id="UP000692954"/>
    </source>
</evidence>
<dbReference type="OrthoDB" id="311906at2759"/>
<accession>A0A8S1N1H9</accession>
<gene>
    <name evidence="1" type="ORF">PSON_ATCC_30995.1.T0480082</name>
</gene>
<dbReference type="AlphaFoldDB" id="A0A8S1N1H9"/>
<evidence type="ECO:0000313" key="1">
    <source>
        <dbReference type="EMBL" id="CAD8085289.1"/>
    </source>
</evidence>
<name>A0A8S1N1H9_9CILI</name>
<keyword evidence="2" id="KW-1185">Reference proteome</keyword>
<comment type="caution">
    <text evidence="1">The sequence shown here is derived from an EMBL/GenBank/DDBJ whole genome shotgun (WGS) entry which is preliminary data.</text>
</comment>
<sequence>MQNLQLTQFYFHDAQYFTDQQLSDIQQQNEEIMKIDYQYNLIIYSFPSNEYINLKDLLFFQRSQILNLSKKQLIMISIKIIEAFKLLPNKTIFYDKICTSNIWIWVSNPLSKDNNHQIQFKAIFTINKNASSEKQNEEINYLSIKTIIQEILQNTDEKLQKQLEFCKIRDIFLYILEQNFEQVDQEQIQCGSYDPKLIEDFLKNLKLNDEKFQIEFGKSYGNLLRNIILNWAIKYPTQFITQNNFKALTIKDITKKLEIDGWFCTLFERYKNFNSQMDSLIYCLQVEQALNDLEKIQNNSKIQSKFQSLNLVNLQIKNQQEFLKKMFPQQCQMENYEFILPDIIQLYNKEIDIIITHGLKVMSNFYKQPQFFSEIRIQQYKFYKIGLNKLDDILFDSLKNQNSQNNLDYQYISKEIKEKLGNFFREEIFEVLKKLAKQQNKQIASCLIYNNQNKY</sequence>
<proteinExistence type="predicted"/>
<dbReference type="Proteomes" id="UP000692954">
    <property type="component" value="Unassembled WGS sequence"/>
</dbReference>